<dbReference type="OrthoDB" id="7560678at2"/>
<organism evidence="2 3">
    <name type="scientific">Hymenobacter crusticola</name>
    <dbReference type="NCBI Taxonomy" id="1770526"/>
    <lineage>
        <taxon>Bacteria</taxon>
        <taxon>Pseudomonadati</taxon>
        <taxon>Bacteroidota</taxon>
        <taxon>Cytophagia</taxon>
        <taxon>Cytophagales</taxon>
        <taxon>Hymenobacteraceae</taxon>
        <taxon>Hymenobacter</taxon>
    </lineage>
</organism>
<evidence type="ECO:0000313" key="3">
    <source>
        <dbReference type="Proteomes" id="UP000194873"/>
    </source>
</evidence>
<sequence>MRIAFVSLLRVLPWGGSEELWFRTAKLALAEGHEVYSLTQQWEAIPGKIAELAKAGADTTFYQRANYSLLDRIKIKARLQKSVANVIPAVDADVYVMSSGTVLDCLAQADIVNAVTKTGKPYLIINQHNFENGNIPTLEQVEYVVRYFSGASKNFFVAERNLESAERQLACLIPNTQVVSNPINITTPAIKPFPASETLLMACVARFDCAFKGQDILLEALASSTWKNRAYHLKLYGSGPHLRHIEKLIGLYELRDKVTIVGQVSDIDQIWETNQVLVLPSLSEGTPLALVEAMLSGRAALATDVGDSGRYVISAKTGFLADVASVKCLTQCLEDLWNNKANLEGMGRDAFHHAVSITDIRPEETLLKFITE</sequence>
<dbReference type="SUPFAM" id="SSF53756">
    <property type="entry name" value="UDP-Glycosyltransferase/glycogen phosphorylase"/>
    <property type="match status" value="1"/>
</dbReference>
<dbReference type="EMBL" id="MTSE01000007">
    <property type="protein sequence ID" value="OUJ73156.1"/>
    <property type="molecule type" value="Genomic_DNA"/>
</dbReference>
<dbReference type="CDD" id="cd03801">
    <property type="entry name" value="GT4_PimA-like"/>
    <property type="match status" value="1"/>
</dbReference>
<feature type="domain" description="Glycosyl transferase family 1" evidence="1">
    <location>
        <begin position="197"/>
        <end position="348"/>
    </location>
</feature>
<keyword evidence="3" id="KW-1185">Reference proteome</keyword>
<protein>
    <recommendedName>
        <fullName evidence="1">Glycosyl transferase family 1 domain-containing protein</fullName>
    </recommendedName>
</protein>
<proteinExistence type="predicted"/>
<evidence type="ECO:0000313" key="2">
    <source>
        <dbReference type="EMBL" id="OUJ73156.1"/>
    </source>
</evidence>
<dbReference type="Gene3D" id="3.40.50.2000">
    <property type="entry name" value="Glycogen Phosphorylase B"/>
    <property type="match status" value="2"/>
</dbReference>
<dbReference type="Pfam" id="PF00534">
    <property type="entry name" value="Glycos_transf_1"/>
    <property type="match status" value="1"/>
</dbReference>
<dbReference type="Proteomes" id="UP000194873">
    <property type="component" value="Unassembled WGS sequence"/>
</dbReference>
<reference evidence="2 3" key="1">
    <citation type="submission" date="2017-01" db="EMBL/GenBank/DDBJ databases">
        <title>A new Hymenobacter.</title>
        <authorList>
            <person name="Liang Y."/>
            <person name="Feng F."/>
        </authorList>
    </citation>
    <scope>NUCLEOTIDE SEQUENCE [LARGE SCALE GENOMIC DNA]</scope>
    <source>
        <strain evidence="2">MIMBbqt21</strain>
    </source>
</reference>
<dbReference type="InterPro" id="IPR001296">
    <property type="entry name" value="Glyco_trans_1"/>
</dbReference>
<dbReference type="RefSeq" id="WP_143436517.1">
    <property type="nucleotide sequence ID" value="NZ_MTSE01000007.1"/>
</dbReference>
<accession>A0A243WCI9</accession>
<comment type="caution">
    <text evidence="2">The sequence shown here is derived from an EMBL/GenBank/DDBJ whole genome shotgun (WGS) entry which is preliminary data.</text>
</comment>
<dbReference type="AlphaFoldDB" id="A0A243WCI9"/>
<evidence type="ECO:0000259" key="1">
    <source>
        <dbReference type="Pfam" id="PF00534"/>
    </source>
</evidence>
<name>A0A243WCI9_9BACT</name>
<dbReference type="PANTHER" id="PTHR12526">
    <property type="entry name" value="GLYCOSYLTRANSFERASE"/>
    <property type="match status" value="1"/>
</dbReference>
<gene>
    <name evidence="2" type="ORF">BXP70_15115</name>
</gene>